<dbReference type="EMBL" id="BSOR01000005">
    <property type="protein sequence ID" value="GLR62795.1"/>
    <property type="molecule type" value="Genomic_DNA"/>
</dbReference>
<name>A0ABQ5ZXY1_9GAMM</name>
<reference evidence="2" key="1">
    <citation type="journal article" date="2019" name="Int. J. Syst. Evol. Microbiol.">
        <title>The Global Catalogue of Microorganisms (GCM) 10K type strain sequencing project: providing services to taxonomists for standard genome sequencing and annotation.</title>
        <authorList>
            <consortium name="The Broad Institute Genomics Platform"/>
            <consortium name="The Broad Institute Genome Sequencing Center for Infectious Disease"/>
            <person name="Wu L."/>
            <person name="Ma J."/>
        </authorList>
    </citation>
    <scope>NUCLEOTIDE SEQUENCE [LARGE SCALE GENOMIC DNA]</scope>
    <source>
        <strain evidence="2">NBRC 100033</strain>
    </source>
</reference>
<evidence type="ECO:0000313" key="1">
    <source>
        <dbReference type="EMBL" id="GLR62795.1"/>
    </source>
</evidence>
<sequence length="156" mass="16515">MNTLLLNTPPDIHPSFHEALSLLGKVYSLDFKAQPNRATQIKAAIDGSKGLNLDLIAGCGEGGWLASHVGARIGVPFVALDATYLSPTEDLPMAKDGCGCILVSEGYKHQGGQAVLEGLADAYGPKVISDALLLNPKQLAEMLDDFVERAGFVYGF</sequence>
<accession>A0ABQ5ZXY1</accession>
<comment type="caution">
    <text evidence="1">The sequence shown here is derived from an EMBL/GenBank/DDBJ whole genome shotgun (WGS) entry which is preliminary data.</text>
</comment>
<dbReference type="Proteomes" id="UP001156682">
    <property type="component" value="Unassembled WGS sequence"/>
</dbReference>
<dbReference type="RefSeq" id="WP_027851375.1">
    <property type="nucleotide sequence ID" value="NZ_BSOR01000005.1"/>
</dbReference>
<proteinExistence type="predicted"/>
<gene>
    <name evidence="1" type="ORF">GCM10007878_02300</name>
</gene>
<protein>
    <submittedName>
        <fullName evidence="1">Uncharacterized protein</fullName>
    </submittedName>
</protein>
<organism evidence="1 2">
    <name type="scientific">Marinospirillum insulare</name>
    <dbReference type="NCBI Taxonomy" id="217169"/>
    <lineage>
        <taxon>Bacteria</taxon>
        <taxon>Pseudomonadati</taxon>
        <taxon>Pseudomonadota</taxon>
        <taxon>Gammaproteobacteria</taxon>
        <taxon>Oceanospirillales</taxon>
        <taxon>Oceanospirillaceae</taxon>
        <taxon>Marinospirillum</taxon>
    </lineage>
</organism>
<keyword evidence="2" id="KW-1185">Reference proteome</keyword>
<evidence type="ECO:0000313" key="2">
    <source>
        <dbReference type="Proteomes" id="UP001156682"/>
    </source>
</evidence>